<dbReference type="Pfam" id="PF00754">
    <property type="entry name" value="F5_F8_type_C"/>
    <property type="match status" value="1"/>
</dbReference>
<protein>
    <recommendedName>
        <fullName evidence="2">F5/8 type C domain-containing protein</fullName>
    </recommendedName>
</protein>
<dbReference type="SUPFAM" id="SSF49785">
    <property type="entry name" value="Galactose-binding domain-like"/>
    <property type="match status" value="1"/>
</dbReference>
<dbReference type="EMBL" id="BRXS01000002">
    <property type="protein sequence ID" value="GLC25057.1"/>
    <property type="molecule type" value="Genomic_DNA"/>
</dbReference>
<organism evidence="3 4">
    <name type="scientific">Roseisolibacter agri</name>
    <dbReference type="NCBI Taxonomy" id="2014610"/>
    <lineage>
        <taxon>Bacteria</taxon>
        <taxon>Pseudomonadati</taxon>
        <taxon>Gemmatimonadota</taxon>
        <taxon>Gemmatimonadia</taxon>
        <taxon>Gemmatimonadales</taxon>
        <taxon>Gemmatimonadaceae</taxon>
        <taxon>Roseisolibacter</taxon>
    </lineage>
</organism>
<dbReference type="InterPro" id="IPR008979">
    <property type="entry name" value="Galactose-bd-like_sf"/>
</dbReference>
<feature type="domain" description="F5/8 type C" evidence="2">
    <location>
        <begin position="285"/>
        <end position="377"/>
    </location>
</feature>
<name>A0AA37Q5J6_9BACT</name>
<proteinExistence type="predicted"/>
<evidence type="ECO:0000256" key="1">
    <source>
        <dbReference type="SAM" id="MobiDB-lite"/>
    </source>
</evidence>
<keyword evidence="4" id="KW-1185">Reference proteome</keyword>
<evidence type="ECO:0000313" key="3">
    <source>
        <dbReference type="EMBL" id="GLC25057.1"/>
    </source>
</evidence>
<feature type="region of interest" description="Disordered" evidence="1">
    <location>
        <begin position="388"/>
        <end position="407"/>
    </location>
</feature>
<evidence type="ECO:0000259" key="2">
    <source>
        <dbReference type="Pfam" id="PF00754"/>
    </source>
</evidence>
<evidence type="ECO:0000313" key="4">
    <source>
        <dbReference type="Proteomes" id="UP001161325"/>
    </source>
</evidence>
<sequence>MPFLDQVSGLGALTPVILKSADDPGAIGAGKLWDNGTKVQRRNDANTGWEQLTVAQALAVAWAGVSGKPTTLAGFGITDAIPAGEKGSASGVATLDSGGKIPTAQLPNLAITDTFTPANLAARLALAAQRGDVANQLDTGVWYILATDDPTVDANWKPITTPSGAPSGSAGGDLAGTYPNPALAAVAGLTPGTYTNPNITVDTKGRVTNIEDGTPGGDTSALEARIEDTEAELGLTVGNGYGLHKWWRVYVTAGQGGDGFHLREVRFLDAPGGAALSLAGGTPFASHGGEAALFDGNLGGAYFEAAGLPDWVGYQFATPVNVGSLQLQPGPFNNYGPGTFKLQYSDDGITYTDAEGWAYTGVTWPTQDLREFAPPATQTLKQRVQALEAGNGTPVRRTAPASATDAGTPGQIALDGSYVYICTAVNTWKRAAIATW</sequence>
<dbReference type="InterPro" id="IPR000421">
    <property type="entry name" value="FA58C"/>
</dbReference>
<accession>A0AA37Q5J6</accession>
<dbReference type="RefSeq" id="WP_284349498.1">
    <property type="nucleotide sequence ID" value="NZ_BRXS01000002.1"/>
</dbReference>
<comment type="caution">
    <text evidence="3">The sequence shown here is derived from an EMBL/GenBank/DDBJ whole genome shotgun (WGS) entry which is preliminary data.</text>
</comment>
<reference evidence="3" key="1">
    <citation type="submission" date="2022-08" db="EMBL/GenBank/DDBJ databases">
        <title>Draft genome sequencing of Roseisolibacter agri AW1220.</title>
        <authorList>
            <person name="Tobiishi Y."/>
            <person name="Tonouchi A."/>
        </authorList>
    </citation>
    <scope>NUCLEOTIDE SEQUENCE</scope>
    <source>
        <strain evidence="3">AW1220</strain>
    </source>
</reference>
<dbReference type="AlphaFoldDB" id="A0AA37Q5J6"/>
<gene>
    <name evidence="3" type="ORF">rosag_15700</name>
</gene>
<dbReference type="Proteomes" id="UP001161325">
    <property type="component" value="Unassembled WGS sequence"/>
</dbReference>
<dbReference type="Gene3D" id="2.60.120.260">
    <property type="entry name" value="Galactose-binding domain-like"/>
    <property type="match status" value="1"/>
</dbReference>